<dbReference type="Gene3D" id="3.20.20.100">
    <property type="entry name" value="NADP-dependent oxidoreductase domain"/>
    <property type="match status" value="1"/>
</dbReference>
<evidence type="ECO:0000313" key="4">
    <source>
        <dbReference type="Proteomes" id="UP001056374"/>
    </source>
</evidence>
<dbReference type="SUPFAM" id="SSF51430">
    <property type="entry name" value="NAD(P)-linked oxidoreductase"/>
    <property type="match status" value="1"/>
</dbReference>
<dbReference type="InterPro" id="IPR023210">
    <property type="entry name" value="NADP_OxRdtase_dom"/>
</dbReference>
<protein>
    <submittedName>
        <fullName evidence="3">Aldo/keto reductase</fullName>
    </submittedName>
</protein>
<keyword evidence="4" id="KW-1185">Reference proteome</keyword>
<reference evidence="3" key="1">
    <citation type="submission" date="2022-06" db="EMBL/GenBank/DDBJ databases">
        <title>Complete genome sequence of soil microorganisms Streptomyces sp. Qhu-M197 isolated from Alpine meadows habitats on the Tibetan Plateau.</title>
        <authorList>
            <person name="Zhang B."/>
            <person name="Xiang X."/>
            <person name="Fan J."/>
        </authorList>
    </citation>
    <scope>NUCLEOTIDE SEQUENCE</scope>
    <source>
        <strain evidence="3">Qhu-M197</strain>
    </source>
</reference>
<feature type="region of interest" description="Disordered" evidence="1">
    <location>
        <begin position="279"/>
        <end position="305"/>
    </location>
</feature>
<dbReference type="EMBL" id="CP099468">
    <property type="protein sequence ID" value="USQ85954.1"/>
    <property type="molecule type" value="Genomic_DNA"/>
</dbReference>
<dbReference type="PANTHER" id="PTHR43312:SF1">
    <property type="entry name" value="NADP-DEPENDENT OXIDOREDUCTASE DOMAIN-CONTAINING PROTEIN"/>
    <property type="match status" value="1"/>
</dbReference>
<accession>A0ABY4ZAV5</accession>
<organism evidence="3 4">
    <name type="scientific">Streptomyces phaeoluteigriseus</name>
    <dbReference type="NCBI Taxonomy" id="114686"/>
    <lineage>
        <taxon>Bacteria</taxon>
        <taxon>Bacillati</taxon>
        <taxon>Actinomycetota</taxon>
        <taxon>Actinomycetes</taxon>
        <taxon>Kitasatosporales</taxon>
        <taxon>Streptomycetaceae</taxon>
        <taxon>Streptomyces</taxon>
        <taxon>Streptomyces aurantiacus group</taxon>
    </lineage>
</organism>
<sequence>MTERIVGSADTAPNYATGQAQTLLAPALADHPALRIATKAGYFTAATGADAVDAGVLTEDQAMVGHSLAPQYVRWQMGRNREQFGRERLDMVLLHNPERAHPGDRLALHRAMREAFVVLEEAVAAGHVAGYGIATWEGLEEEAFTVGELLALAAEAAGGWHHLVAVQMPVSLVMMTPITQALDGRGPLPAAAGAGLRVMASAPLHGGELPGIVDQELADLIRPGLTPAQACVLAVASCPGVTDVLISASSAPHWSQAADAVAQPSLTAAKLREITGVLAAPGPGHRTAHALPPRPRRQGSGCTGRAGRGVLGLGRAHPGCPGPHRRRATGVAAAGVLTGGQGVREAVGRRPRRSAGLRGPRRA</sequence>
<evidence type="ECO:0000259" key="2">
    <source>
        <dbReference type="Pfam" id="PF00248"/>
    </source>
</evidence>
<feature type="region of interest" description="Disordered" evidence="1">
    <location>
        <begin position="341"/>
        <end position="363"/>
    </location>
</feature>
<dbReference type="Pfam" id="PF00248">
    <property type="entry name" value="Aldo_ket_red"/>
    <property type="match status" value="1"/>
</dbReference>
<dbReference type="Proteomes" id="UP001056374">
    <property type="component" value="Chromosome"/>
</dbReference>
<proteinExistence type="predicted"/>
<dbReference type="InterPro" id="IPR053135">
    <property type="entry name" value="AKR2_Oxidoreductase"/>
</dbReference>
<evidence type="ECO:0000313" key="3">
    <source>
        <dbReference type="EMBL" id="USQ85954.1"/>
    </source>
</evidence>
<name>A0ABY4ZAV5_9ACTN</name>
<gene>
    <name evidence="3" type="ORF">NFX46_20850</name>
</gene>
<dbReference type="InterPro" id="IPR036812">
    <property type="entry name" value="NAD(P)_OxRdtase_dom_sf"/>
</dbReference>
<feature type="domain" description="NADP-dependent oxidoreductase" evidence="2">
    <location>
        <begin position="10"/>
        <end position="214"/>
    </location>
</feature>
<dbReference type="PANTHER" id="PTHR43312">
    <property type="entry name" value="D-THREO-ALDOSE 1-DEHYDROGENASE"/>
    <property type="match status" value="1"/>
</dbReference>
<dbReference type="RefSeq" id="WP_252551231.1">
    <property type="nucleotide sequence ID" value="NZ_CP099468.1"/>
</dbReference>
<feature type="compositionally biased region" description="Basic residues" evidence="1">
    <location>
        <begin position="349"/>
        <end position="363"/>
    </location>
</feature>
<evidence type="ECO:0000256" key="1">
    <source>
        <dbReference type="SAM" id="MobiDB-lite"/>
    </source>
</evidence>